<dbReference type="CDD" id="cd01647">
    <property type="entry name" value="RT_LTR"/>
    <property type="match status" value="1"/>
</dbReference>
<evidence type="ECO:0000313" key="3">
    <source>
        <dbReference type="Proteomes" id="UP000694844"/>
    </source>
</evidence>
<protein>
    <submittedName>
        <fullName evidence="4">Uncharacterized protein K02A2.6-like</fullName>
    </submittedName>
</protein>
<dbReference type="SUPFAM" id="SSF56672">
    <property type="entry name" value="DNA/RNA polymerases"/>
    <property type="match status" value="1"/>
</dbReference>
<dbReference type="FunFam" id="3.30.70.270:FF:000026">
    <property type="entry name" value="Transposon Ty3-G Gag-Pol polyprotein"/>
    <property type="match status" value="1"/>
</dbReference>
<dbReference type="InterPro" id="IPR043128">
    <property type="entry name" value="Rev_trsase/Diguanyl_cyclase"/>
</dbReference>
<organism evidence="3 4">
    <name type="scientific">Crassostrea virginica</name>
    <name type="common">Eastern oyster</name>
    <dbReference type="NCBI Taxonomy" id="6565"/>
    <lineage>
        <taxon>Eukaryota</taxon>
        <taxon>Metazoa</taxon>
        <taxon>Spiralia</taxon>
        <taxon>Lophotrochozoa</taxon>
        <taxon>Mollusca</taxon>
        <taxon>Bivalvia</taxon>
        <taxon>Autobranchia</taxon>
        <taxon>Pteriomorphia</taxon>
        <taxon>Ostreida</taxon>
        <taxon>Ostreoidea</taxon>
        <taxon>Ostreidae</taxon>
        <taxon>Crassostrea</taxon>
    </lineage>
</organism>
<name>A0A8B8BW36_CRAVI</name>
<dbReference type="Gene3D" id="3.10.20.370">
    <property type="match status" value="1"/>
</dbReference>
<dbReference type="InterPro" id="IPR050951">
    <property type="entry name" value="Retrovirus_Pol_polyprotein"/>
</dbReference>
<evidence type="ECO:0000259" key="2">
    <source>
        <dbReference type="PROSITE" id="PS50878"/>
    </source>
</evidence>
<feature type="region of interest" description="Disordered" evidence="1">
    <location>
        <begin position="196"/>
        <end position="218"/>
    </location>
</feature>
<dbReference type="KEGG" id="cvn:111113576"/>
<dbReference type="InterPro" id="IPR000477">
    <property type="entry name" value="RT_dom"/>
</dbReference>
<accession>A0A8B8BW36</accession>
<dbReference type="PANTHER" id="PTHR37984:SF8">
    <property type="entry name" value="CCHC-TYPE DOMAIN-CONTAINING PROTEIN"/>
    <property type="match status" value="1"/>
</dbReference>
<reference evidence="4" key="1">
    <citation type="submission" date="2025-08" db="UniProtKB">
        <authorList>
            <consortium name="RefSeq"/>
        </authorList>
    </citation>
    <scope>IDENTIFICATION</scope>
    <source>
        <tissue evidence="4">Whole sample</tissue>
    </source>
</reference>
<dbReference type="CDD" id="cd09274">
    <property type="entry name" value="RNase_HI_RT_Ty3"/>
    <property type="match status" value="1"/>
</dbReference>
<dbReference type="SUPFAM" id="SSF50630">
    <property type="entry name" value="Acid proteases"/>
    <property type="match status" value="1"/>
</dbReference>
<keyword evidence="3" id="KW-1185">Reference proteome</keyword>
<dbReference type="GeneID" id="111113576"/>
<dbReference type="FunFam" id="3.10.20.370:FF:000001">
    <property type="entry name" value="Retrovirus-related Pol polyprotein from transposon 17.6-like protein"/>
    <property type="match status" value="1"/>
</dbReference>
<dbReference type="InterPro" id="IPR043502">
    <property type="entry name" value="DNA/RNA_pol_sf"/>
</dbReference>
<gene>
    <name evidence="4" type="primary">LOC111113576</name>
</gene>
<dbReference type="Proteomes" id="UP000694844">
    <property type="component" value="Chromosome 9"/>
</dbReference>
<dbReference type="AlphaFoldDB" id="A0A8B8BW36"/>
<dbReference type="InterPro" id="IPR041577">
    <property type="entry name" value="RT_RNaseH_2"/>
</dbReference>
<feature type="domain" description="Reverse transcriptase" evidence="2">
    <location>
        <begin position="442"/>
        <end position="625"/>
    </location>
</feature>
<dbReference type="OrthoDB" id="6105237at2759"/>
<dbReference type="Gene3D" id="3.30.70.270">
    <property type="match status" value="2"/>
</dbReference>
<sequence>MGEAEPNPVQVYNCPFRLPPQLELTTGNVSENFKKWKRQVEVYLAASGGTDKAKEVQVAIILSCGGPHVVEIYDQFQWEDGNDKNDPEKLFEKLQSYCNPRSNEVLESHRFWKLPYQDPFDSFLTDLKTRAASCNFKEPDRMMRDKIVFTVTGKLQELLLREDKLTLERTIQVCRAYEQSNRQVKELREATLKVNKIQKSTDKHSKRKPEKRKEIPKTKQTQFERKDCEFCGYKHEPGKSKCPAWGKRCEQCGGKNHFKAKCKKIHSVSQEQEFDEDQWLKAVRAGGKEVTAVMKVNDCDVRFQLDSAADVNTISQCHVRKEQCKPTKVRLNMWNKTNMKPLGEADLTVINPRTKEKHQLRFIVVPNQFTCLLGLDTVQKLKLITINDERFISNVSSSDLGDLGTAHLHVDSNVRPKVLPCRKIPIALQSLVREELQKLEDRGVLIPITDPTPWVSQMAIARKANGKLRLCIDPQALNTALMREHYRLPVLDDILPQLSKARIFTKLDVKEAFWHVKLDEESSRLTTMITPFGRYRWARLPFGLKVSSEIFQRKLDEVFGNVTGVFSVVDDIIIAGCGANDTEAKQDHDLKLKKVLERCEERHITLNKEKQEIGLKEISFHGHVITKDGVKIDDKKVKAINDMQPPTDVSGVKRLCGMVQYMAKFLSDLSTILEPIRELTRKEKAWHWSEDCEAAFQKIKKMLTETPVLAYFDPGKEVVLQVDSSKDGIGAVLLQGGRPVEYASRSLTASERNWAQIEKEALSVLYGLERFDQYTYGRKVTIHNDHKPLEAILKKPLAMAPKRLQDIMMRWNRYDFDFVYVKGSNLTIADTLSRAYLKSVEGNFSERLRILSLKIAETCDVPDARLLEIREATQVDDEMQTLKETEQNTKPL</sequence>
<dbReference type="Gene3D" id="2.40.70.10">
    <property type="entry name" value="Acid Proteases"/>
    <property type="match status" value="1"/>
</dbReference>
<evidence type="ECO:0000256" key="1">
    <source>
        <dbReference type="SAM" id="MobiDB-lite"/>
    </source>
</evidence>
<proteinExistence type="predicted"/>
<dbReference type="Pfam" id="PF17919">
    <property type="entry name" value="RT_RNaseH_2"/>
    <property type="match status" value="1"/>
</dbReference>
<dbReference type="Pfam" id="PF00078">
    <property type="entry name" value="RVT_1"/>
    <property type="match status" value="1"/>
</dbReference>
<evidence type="ECO:0000313" key="4">
    <source>
        <dbReference type="RefSeq" id="XP_022307578.1"/>
    </source>
</evidence>
<dbReference type="PROSITE" id="PS50878">
    <property type="entry name" value="RT_POL"/>
    <property type="match status" value="1"/>
</dbReference>
<dbReference type="PANTHER" id="PTHR37984">
    <property type="entry name" value="PROTEIN CBG26694"/>
    <property type="match status" value="1"/>
</dbReference>
<dbReference type="InterPro" id="IPR021109">
    <property type="entry name" value="Peptidase_aspartic_dom_sf"/>
</dbReference>
<dbReference type="RefSeq" id="XP_022307578.1">
    <property type="nucleotide sequence ID" value="XM_022451870.1"/>
</dbReference>
<dbReference type="Gene3D" id="3.10.10.10">
    <property type="entry name" value="HIV Type 1 Reverse Transcriptase, subunit A, domain 1"/>
    <property type="match status" value="1"/>
</dbReference>